<dbReference type="PATRIC" id="fig|754436.4.peg.2846"/>
<evidence type="ECO:0000256" key="8">
    <source>
        <dbReference type="ARBA" id="ARBA00022840"/>
    </source>
</evidence>
<evidence type="ECO:0000259" key="15">
    <source>
        <dbReference type="PROSITE" id="PS50929"/>
    </source>
</evidence>
<accession>A0A0J1GJR8</accession>
<feature type="transmembrane region" description="Helical" evidence="13">
    <location>
        <begin position="247"/>
        <end position="268"/>
    </location>
</feature>
<dbReference type="InterPro" id="IPR027417">
    <property type="entry name" value="P-loop_NTPase"/>
</dbReference>
<dbReference type="Gene3D" id="3.40.50.300">
    <property type="entry name" value="P-loop containing nucleotide triphosphate hydrolases"/>
    <property type="match status" value="1"/>
</dbReference>
<dbReference type="InterPro" id="IPR003439">
    <property type="entry name" value="ABC_transporter-like_ATP-bd"/>
</dbReference>
<evidence type="ECO:0000256" key="11">
    <source>
        <dbReference type="ARBA" id="ARBA00034018"/>
    </source>
</evidence>
<dbReference type="OrthoDB" id="9806127at2"/>
<feature type="domain" description="ABC transporter" evidence="14">
    <location>
        <begin position="330"/>
        <end position="586"/>
    </location>
</feature>
<dbReference type="GO" id="GO:0016887">
    <property type="term" value="F:ATP hydrolysis activity"/>
    <property type="evidence" value="ECO:0007669"/>
    <property type="project" value="InterPro"/>
</dbReference>
<dbReference type="InterPro" id="IPR011527">
    <property type="entry name" value="ABC1_TM_dom"/>
</dbReference>
<dbReference type="Proteomes" id="UP000036426">
    <property type="component" value="Unassembled WGS sequence"/>
</dbReference>
<feature type="domain" description="ABC transmembrane type-1" evidence="15">
    <location>
        <begin position="20"/>
        <end position="303"/>
    </location>
</feature>
<feature type="transmembrane region" description="Helical" evidence="13">
    <location>
        <begin position="135"/>
        <end position="154"/>
    </location>
</feature>
<dbReference type="PANTHER" id="PTHR43394">
    <property type="entry name" value="ATP-DEPENDENT PERMEASE MDL1, MITOCHONDRIAL"/>
    <property type="match status" value="1"/>
</dbReference>
<dbReference type="SMART" id="SM00382">
    <property type="entry name" value="AAA"/>
    <property type="match status" value="1"/>
</dbReference>
<keyword evidence="6 13" id="KW-0812">Transmembrane</keyword>
<comment type="similarity">
    <text evidence="2">Belongs to the ABC transporter superfamily. Drug exporter-2 (TC 3.A.1.117) family.</text>
</comment>
<evidence type="ECO:0000256" key="6">
    <source>
        <dbReference type="ARBA" id="ARBA00022692"/>
    </source>
</evidence>
<dbReference type="GO" id="GO:0005524">
    <property type="term" value="F:ATP binding"/>
    <property type="evidence" value="ECO:0007669"/>
    <property type="project" value="UniProtKB-KW"/>
</dbReference>
<dbReference type="InterPro" id="IPR036640">
    <property type="entry name" value="ABC1_TM_sf"/>
</dbReference>
<evidence type="ECO:0000256" key="1">
    <source>
        <dbReference type="ARBA" id="ARBA00004651"/>
    </source>
</evidence>
<dbReference type="FunFam" id="3.40.50.300:FF:000221">
    <property type="entry name" value="Multidrug ABC transporter ATP-binding protein"/>
    <property type="match status" value="1"/>
</dbReference>
<keyword evidence="8 16" id="KW-0067">ATP-binding</keyword>
<evidence type="ECO:0000313" key="16">
    <source>
        <dbReference type="EMBL" id="KLU99987.1"/>
    </source>
</evidence>
<dbReference type="GO" id="GO:0005886">
    <property type="term" value="C:plasma membrane"/>
    <property type="evidence" value="ECO:0007669"/>
    <property type="project" value="UniProtKB-SubCell"/>
</dbReference>
<feature type="transmembrane region" description="Helical" evidence="13">
    <location>
        <begin position="160"/>
        <end position="179"/>
    </location>
</feature>
<evidence type="ECO:0000313" key="17">
    <source>
        <dbReference type="Proteomes" id="UP000036426"/>
    </source>
</evidence>
<evidence type="ECO:0000256" key="7">
    <source>
        <dbReference type="ARBA" id="ARBA00022741"/>
    </source>
</evidence>
<keyword evidence="7" id="KW-0547">Nucleotide-binding</keyword>
<dbReference type="InterPro" id="IPR039421">
    <property type="entry name" value="Type_1_exporter"/>
</dbReference>
<dbReference type="InterPro" id="IPR003593">
    <property type="entry name" value="AAA+_ATPase"/>
</dbReference>
<dbReference type="PROSITE" id="PS00211">
    <property type="entry name" value="ABC_TRANSPORTER_1"/>
    <property type="match status" value="1"/>
</dbReference>
<dbReference type="PROSITE" id="PS50893">
    <property type="entry name" value="ABC_TRANSPORTER_2"/>
    <property type="match status" value="1"/>
</dbReference>
<dbReference type="GO" id="GO:0015421">
    <property type="term" value="F:ABC-type oligopeptide transporter activity"/>
    <property type="evidence" value="ECO:0007669"/>
    <property type="project" value="TreeGrafter"/>
</dbReference>
<reference evidence="16 17" key="1">
    <citation type="submission" date="2015-05" db="EMBL/GenBank/DDBJ databases">
        <title>Photobacterium galathea sp. nov.</title>
        <authorList>
            <person name="Machado H."/>
            <person name="Gram L."/>
        </authorList>
    </citation>
    <scope>NUCLEOTIDE SEQUENCE [LARGE SCALE GENOMIC DNA]</scope>
    <source>
        <strain evidence="16 17">DSM 25995</strain>
    </source>
</reference>
<evidence type="ECO:0000256" key="2">
    <source>
        <dbReference type="ARBA" id="ARBA00006526"/>
    </source>
</evidence>
<keyword evidence="10 13" id="KW-0472">Membrane</keyword>
<evidence type="ECO:0000256" key="10">
    <source>
        <dbReference type="ARBA" id="ARBA00023136"/>
    </source>
</evidence>
<dbReference type="InterPro" id="IPR017871">
    <property type="entry name" value="ABC_transporter-like_CS"/>
</dbReference>
<evidence type="ECO:0000256" key="12">
    <source>
        <dbReference type="ARBA" id="ARBA00074518"/>
    </source>
</evidence>
<evidence type="ECO:0000256" key="9">
    <source>
        <dbReference type="ARBA" id="ARBA00022989"/>
    </source>
</evidence>
<dbReference type="GO" id="GO:0008559">
    <property type="term" value="F:ABC-type xenobiotic transporter activity"/>
    <property type="evidence" value="ECO:0007669"/>
    <property type="project" value="UniProtKB-EC"/>
</dbReference>
<evidence type="ECO:0000256" key="13">
    <source>
        <dbReference type="SAM" id="Phobius"/>
    </source>
</evidence>
<feature type="transmembrane region" description="Helical" evidence="13">
    <location>
        <begin position="56"/>
        <end position="77"/>
    </location>
</feature>
<dbReference type="Pfam" id="PF00664">
    <property type="entry name" value="ABC_membrane"/>
    <property type="match status" value="1"/>
</dbReference>
<dbReference type="EC" id="7.6.2.2" evidence="3"/>
<comment type="subcellular location">
    <subcellularLocation>
        <location evidence="1">Cell membrane</location>
        <topology evidence="1">Multi-pass membrane protein</topology>
    </subcellularLocation>
</comment>
<gene>
    <name evidence="16" type="ORF">ABT58_13395</name>
</gene>
<dbReference type="FunFam" id="1.20.1560.10:FF:000011">
    <property type="entry name" value="Multidrug ABC transporter ATP-binding protein"/>
    <property type="match status" value="1"/>
</dbReference>
<feature type="transmembrane region" description="Helical" evidence="13">
    <location>
        <begin position="18"/>
        <end position="36"/>
    </location>
</feature>
<comment type="caution">
    <text evidence="16">The sequence shown here is derived from an EMBL/GenBank/DDBJ whole genome shotgun (WGS) entry which is preliminary data.</text>
</comment>
<dbReference type="Gene3D" id="1.20.1560.10">
    <property type="entry name" value="ABC transporter type 1, transmembrane domain"/>
    <property type="match status" value="1"/>
</dbReference>
<dbReference type="CDD" id="cd18541">
    <property type="entry name" value="ABC_6TM_TmrB_like"/>
    <property type="match status" value="1"/>
</dbReference>
<proteinExistence type="inferred from homology"/>
<comment type="catalytic activity">
    <reaction evidence="11">
        <text>ATP + H2O + xenobioticSide 1 = ADP + phosphate + xenobioticSide 2.</text>
        <dbReference type="EC" id="7.6.2.2"/>
    </reaction>
</comment>
<keyword evidence="9 13" id="KW-1133">Transmembrane helix</keyword>
<keyword evidence="17" id="KW-1185">Reference proteome</keyword>
<protein>
    <recommendedName>
        <fullName evidence="12">Multidrug resistance-like ATP-binding protein MdlA</fullName>
        <ecNumber evidence="3">7.6.2.2</ecNumber>
    </recommendedName>
</protein>
<feature type="transmembrane region" description="Helical" evidence="13">
    <location>
        <begin position="280"/>
        <end position="301"/>
    </location>
</feature>
<dbReference type="EMBL" id="LDOV01000025">
    <property type="protein sequence ID" value="KLU99987.1"/>
    <property type="molecule type" value="Genomic_DNA"/>
</dbReference>
<dbReference type="SUPFAM" id="SSF90123">
    <property type="entry name" value="ABC transporter transmembrane region"/>
    <property type="match status" value="1"/>
</dbReference>
<dbReference type="RefSeq" id="WP_047874929.1">
    <property type="nucleotide sequence ID" value="NZ_BMYC01000008.1"/>
</dbReference>
<evidence type="ECO:0000256" key="4">
    <source>
        <dbReference type="ARBA" id="ARBA00022448"/>
    </source>
</evidence>
<evidence type="ECO:0000256" key="3">
    <source>
        <dbReference type="ARBA" id="ARBA00012191"/>
    </source>
</evidence>
<keyword evidence="4" id="KW-0813">Transport</keyword>
<name>A0A0J1GJR8_9GAMM</name>
<dbReference type="Pfam" id="PF00005">
    <property type="entry name" value="ABC_tran"/>
    <property type="match status" value="1"/>
</dbReference>
<organism evidence="16 17">
    <name type="scientific">Photobacterium aphoticum</name>
    <dbReference type="NCBI Taxonomy" id="754436"/>
    <lineage>
        <taxon>Bacteria</taxon>
        <taxon>Pseudomonadati</taxon>
        <taxon>Pseudomonadota</taxon>
        <taxon>Gammaproteobacteria</taxon>
        <taxon>Vibrionales</taxon>
        <taxon>Vibrionaceae</taxon>
        <taxon>Photobacterium</taxon>
    </lineage>
</organism>
<dbReference type="PANTHER" id="PTHR43394:SF1">
    <property type="entry name" value="ATP-BINDING CASSETTE SUB-FAMILY B MEMBER 10, MITOCHONDRIAL"/>
    <property type="match status" value="1"/>
</dbReference>
<dbReference type="PROSITE" id="PS50929">
    <property type="entry name" value="ABC_TM1F"/>
    <property type="match status" value="1"/>
</dbReference>
<evidence type="ECO:0000259" key="14">
    <source>
        <dbReference type="PROSITE" id="PS50893"/>
    </source>
</evidence>
<keyword evidence="5" id="KW-1003">Cell membrane</keyword>
<evidence type="ECO:0000256" key="5">
    <source>
        <dbReference type="ARBA" id="ARBA00022475"/>
    </source>
</evidence>
<dbReference type="AlphaFoldDB" id="A0A0J1GJR8"/>
<sequence length="597" mass="66184">MQVFWQLRWYFHQQWRRYCGAIAILVIVALFELLPPRVIGWVVDGVVSGDMTSSELLGWLGGLAALWACVYFLRIIWRCWLFGAAYELGTVLRNRLYKHFSSHPPVFFERHKTGDLMARSTNDVNAVVMTAGEGVLTAADSLITGLTVLFIMTATISWELTVLALLPMPIMAIVVFFLGRQLHTRFSASQAAFSDLTDSAQESLNGVRMIRAFGLEQRQQRDFSAVVDQVGEKNMAVAQVDAKFDPVIQIAIGMSFFLSIAGGGYMVSQGQLTLGDLTAFTLYQGLMIWPMLALAWLFNILERGSAAWKRLQQLFDQQPEIVSGAQPLSLQQQPLSVAIEQFCWQGQNQPALANVHFELAAGKMLGLAGPIGSGKSTLLALLLRQQELQDGQIRYGDVPLREANLEHWRSRFAVVSQTPFLFSRSIADNIALGDPSASMSAIRAAAQAACIDSDIMQFPQGYDTLVGEKGITLSGGQKQRIAIARALLLEAEILVLDDALSAVDGKTEYQILQNLRGQDQRGQNAFRQNKESNSKPDRTVIVIAHRLTALEAADDILVLHQGQISEQGTHASLLQDNNWYAEMYRYQKLEQAIEGAE</sequence>
<dbReference type="SUPFAM" id="SSF52540">
    <property type="entry name" value="P-loop containing nucleoside triphosphate hydrolases"/>
    <property type="match status" value="1"/>
</dbReference>